<dbReference type="Gene3D" id="3.30.230.10">
    <property type="match status" value="1"/>
</dbReference>
<keyword evidence="3" id="KW-0547">Nucleotide-binding</keyword>
<evidence type="ECO:0000256" key="2">
    <source>
        <dbReference type="ARBA" id="ARBA00022679"/>
    </source>
</evidence>
<evidence type="ECO:0000259" key="7">
    <source>
        <dbReference type="Pfam" id="PF00288"/>
    </source>
</evidence>
<dbReference type="SUPFAM" id="SSF54211">
    <property type="entry name" value="Ribosomal protein S5 domain 2-like"/>
    <property type="match status" value="1"/>
</dbReference>
<proteinExistence type="inferred from homology"/>
<dbReference type="GO" id="GO:0005524">
    <property type="term" value="F:ATP binding"/>
    <property type="evidence" value="ECO:0007669"/>
    <property type="project" value="UniProtKB-KW"/>
</dbReference>
<dbReference type="PANTHER" id="PTHR10457:SF7">
    <property type="entry name" value="GALACTOKINASE-RELATED"/>
    <property type="match status" value="1"/>
</dbReference>
<name>A0AAD5DN51_9CHLO</name>
<dbReference type="Pfam" id="PF08544">
    <property type="entry name" value="GHMP_kinases_C"/>
    <property type="match status" value="1"/>
</dbReference>
<dbReference type="PRINTS" id="PR00473">
    <property type="entry name" value="GALCTOKINASE"/>
</dbReference>
<reference evidence="10" key="1">
    <citation type="submission" date="2020-11" db="EMBL/GenBank/DDBJ databases">
        <title>Chlorella ohadii genome sequencing and assembly.</title>
        <authorList>
            <person name="Murik O."/>
            <person name="Treves H."/>
            <person name="Kedem I."/>
            <person name="Shotland Y."/>
            <person name="Kaplan A."/>
        </authorList>
    </citation>
    <scope>NUCLEOTIDE SEQUENCE</scope>
    <source>
        <strain evidence="10">1</strain>
    </source>
</reference>
<evidence type="ECO:0008006" key="12">
    <source>
        <dbReference type="Google" id="ProtNLM"/>
    </source>
</evidence>
<keyword evidence="4" id="KW-0418">Kinase</keyword>
<dbReference type="InterPro" id="IPR014721">
    <property type="entry name" value="Ribsml_uS5_D2-typ_fold_subgr"/>
</dbReference>
<protein>
    <recommendedName>
        <fullName evidence="12">Galactokinase</fullName>
    </recommendedName>
</protein>
<dbReference type="Proteomes" id="UP001205105">
    <property type="component" value="Unassembled WGS sequence"/>
</dbReference>
<dbReference type="PROSITE" id="PS00106">
    <property type="entry name" value="GALACTOKINASE"/>
    <property type="match status" value="1"/>
</dbReference>
<comment type="similarity">
    <text evidence="1">Belongs to the GHMP kinase family. GalK subfamily.</text>
</comment>
<dbReference type="PRINTS" id="PR00959">
    <property type="entry name" value="MEVGALKINASE"/>
</dbReference>
<evidence type="ECO:0000256" key="6">
    <source>
        <dbReference type="SAM" id="MobiDB-lite"/>
    </source>
</evidence>
<feature type="compositionally biased region" description="Gly residues" evidence="6">
    <location>
        <begin position="878"/>
        <end position="888"/>
    </location>
</feature>
<dbReference type="InterPro" id="IPR006204">
    <property type="entry name" value="GHMP_kinase_N_dom"/>
</dbReference>
<dbReference type="InterPro" id="IPR000705">
    <property type="entry name" value="Galactokinase"/>
</dbReference>
<keyword evidence="11" id="KW-1185">Reference proteome</keyword>
<feature type="domain" description="GHMP kinase N-terminal" evidence="7">
    <location>
        <begin position="128"/>
        <end position="214"/>
    </location>
</feature>
<gene>
    <name evidence="10" type="ORF">COHA_006889</name>
</gene>
<evidence type="ECO:0000259" key="9">
    <source>
        <dbReference type="Pfam" id="PF10509"/>
    </source>
</evidence>
<evidence type="ECO:0000256" key="1">
    <source>
        <dbReference type="ARBA" id="ARBA00006566"/>
    </source>
</evidence>
<dbReference type="Pfam" id="PF00288">
    <property type="entry name" value="GHMP_kinases_N"/>
    <property type="match status" value="1"/>
</dbReference>
<dbReference type="Gene3D" id="3.30.70.3170">
    <property type="match status" value="1"/>
</dbReference>
<dbReference type="AlphaFoldDB" id="A0AAD5DN51"/>
<dbReference type="InterPro" id="IPR013750">
    <property type="entry name" value="GHMP_kinase_C_dom"/>
</dbReference>
<dbReference type="GO" id="GO:0006012">
    <property type="term" value="P:galactose metabolic process"/>
    <property type="evidence" value="ECO:0007669"/>
    <property type="project" value="InterPro"/>
</dbReference>
<evidence type="ECO:0000313" key="11">
    <source>
        <dbReference type="Proteomes" id="UP001205105"/>
    </source>
</evidence>
<dbReference type="PROSITE" id="PS00627">
    <property type="entry name" value="GHMP_KINASES_ATP"/>
    <property type="match status" value="1"/>
</dbReference>
<dbReference type="Gene3D" id="1.20.1440.340">
    <property type="match status" value="1"/>
</dbReference>
<feature type="domain" description="GHMP kinase C-terminal" evidence="8">
    <location>
        <begin position="391"/>
        <end position="462"/>
    </location>
</feature>
<evidence type="ECO:0000259" key="8">
    <source>
        <dbReference type="Pfam" id="PF08544"/>
    </source>
</evidence>
<evidence type="ECO:0000256" key="4">
    <source>
        <dbReference type="ARBA" id="ARBA00022777"/>
    </source>
</evidence>
<dbReference type="InterPro" id="IPR036554">
    <property type="entry name" value="GHMP_kinase_C_sf"/>
</dbReference>
<evidence type="ECO:0000313" key="10">
    <source>
        <dbReference type="EMBL" id="KAI7839364.1"/>
    </source>
</evidence>
<dbReference type="EMBL" id="JADXDR010000102">
    <property type="protein sequence ID" value="KAI7839364.1"/>
    <property type="molecule type" value="Genomic_DNA"/>
</dbReference>
<comment type="caution">
    <text evidence="10">The sequence shown here is derived from an EMBL/GenBank/DDBJ whole genome shotgun (WGS) entry which is preliminary data.</text>
</comment>
<feature type="region of interest" description="Disordered" evidence="6">
    <location>
        <begin position="878"/>
        <end position="897"/>
    </location>
</feature>
<dbReference type="SUPFAM" id="SSF55060">
    <property type="entry name" value="GHMP Kinase, C-terminal domain"/>
    <property type="match status" value="1"/>
</dbReference>
<feature type="domain" description="Galactokinase N-terminal" evidence="9">
    <location>
        <begin position="37"/>
        <end position="83"/>
    </location>
</feature>
<dbReference type="Pfam" id="PF10509">
    <property type="entry name" value="GalKase_gal_bdg"/>
    <property type="match status" value="1"/>
</dbReference>
<dbReference type="InterPro" id="IPR020568">
    <property type="entry name" value="Ribosomal_Su5_D2-typ_SF"/>
</dbReference>
<keyword evidence="2" id="KW-0808">Transferase</keyword>
<accession>A0AAD5DN51</accession>
<dbReference type="InterPro" id="IPR006203">
    <property type="entry name" value="GHMP_knse_ATP-bd_CS"/>
</dbReference>
<dbReference type="NCBIfam" id="TIGR00131">
    <property type="entry name" value="gal_kin"/>
    <property type="match status" value="1"/>
</dbReference>
<evidence type="ECO:0000256" key="3">
    <source>
        <dbReference type="ARBA" id="ARBA00022741"/>
    </source>
</evidence>
<dbReference type="PANTHER" id="PTHR10457">
    <property type="entry name" value="MEVALONATE KINASE/GALACTOKINASE"/>
    <property type="match status" value="1"/>
</dbReference>
<organism evidence="10 11">
    <name type="scientific">Chlorella ohadii</name>
    <dbReference type="NCBI Taxonomy" id="2649997"/>
    <lineage>
        <taxon>Eukaryota</taxon>
        <taxon>Viridiplantae</taxon>
        <taxon>Chlorophyta</taxon>
        <taxon>core chlorophytes</taxon>
        <taxon>Trebouxiophyceae</taxon>
        <taxon>Chlorellales</taxon>
        <taxon>Chlorellaceae</taxon>
        <taxon>Chlorella clade</taxon>
        <taxon>Chlorella</taxon>
    </lineage>
</organism>
<dbReference type="InterPro" id="IPR019539">
    <property type="entry name" value="GalKase_N"/>
</dbReference>
<keyword evidence="5" id="KW-0067">ATP-binding</keyword>
<dbReference type="GO" id="GO:0004335">
    <property type="term" value="F:galactokinase activity"/>
    <property type="evidence" value="ECO:0007669"/>
    <property type="project" value="InterPro"/>
</dbReference>
<evidence type="ECO:0000256" key="5">
    <source>
        <dbReference type="ARBA" id="ARBA00022840"/>
    </source>
</evidence>
<sequence length="897" mass="96013">MPTGGAGDPINVYTELEPVYGDATETARRRYETIKAAFVERFGSPPEAYARSPGRVNLIGEHIDYEGYGVLPMALADTVVAVRRGGDQLVVCNVDAAKYPEKAFSVDPAQEVDVGKHNWGNYFLAAYKGVFEHLAEKGQQAPAPVGLQIMVHGTVPTGGGLSSSAAIVCASAMAVMRMHGIEFTKGEVAEFTARAERYVGVTSGGMDQAISIMGMPGIAKLVDFNPVRASDVVLPEGAVFVVANSLAISNKAESATKHYNLRVVECRLASAALALALGQSREEARSIITLKEVEPLIEAMYSGPKASTSGAQLAAVQELLHDGAYSTGEIEELLGLKLTDLYEGNASTLRVLGANDAFELKKRALHVYAEKQRVPEFRDVCNSGAPVDEKMSKLGQLMDESHASCRDLYECSSVELDALVQVNKAAGAIGSRLTGAGWGGCTVSLVRQQDVDAFIEKVKEGYFQGLVAAGRVQAEELGEHIFASKPAAGGAVLNLKLPSSLPMRTGALALLLVGTLACCQAAWLPFRTTDGICHDLRIMRADEGGKQKAPLNTAEALEAAVQTGMKLCKLFGDAWNYIRTVEYDPQNGNHEWQHICRLCDRTLNDAVLMWYGTATACRGSCPTGWRTLTDGRDGSYAQVDARYVIDPVWGAQWENSLDFGKRCVLASPGKVLCALQGRPASAQCSYTWRGTAPDCRDACEPGETLVAKDWYGDGARCMSGTYNKMLCERCQQEILDLNDCTTPTWFGTAPVCSGECYNGDRVMARAQSSSEVPSDQDPNGFGKPCWSGWKVRCQQCRVLGRSLLGSSNKRPTCTAPKEGRVWAGTPEAVLSAVKTYAACCSECRDAPNCRRFHVGPSGCALFADGKAELKVVPAPGRGRGGRAGGGVWQAGSLQAAP</sequence>
<dbReference type="InterPro" id="IPR019741">
    <property type="entry name" value="Galactokinase_CS"/>
</dbReference>
<dbReference type="GO" id="GO:0005829">
    <property type="term" value="C:cytosol"/>
    <property type="evidence" value="ECO:0007669"/>
    <property type="project" value="TreeGrafter"/>
</dbReference>